<keyword evidence="1" id="KW-1133">Transmembrane helix</keyword>
<dbReference type="EMBL" id="LJSK01000018">
    <property type="protein sequence ID" value="KPI89717.1"/>
    <property type="molecule type" value="Genomic_DNA"/>
</dbReference>
<feature type="transmembrane region" description="Helical" evidence="1">
    <location>
        <begin position="585"/>
        <end position="608"/>
    </location>
</feature>
<accession>A0A0N0P8M8</accession>
<evidence type="ECO:0000313" key="2">
    <source>
        <dbReference type="EMBL" id="KPI89717.1"/>
    </source>
</evidence>
<dbReference type="OMA" id="TMRILAW"/>
<dbReference type="VEuPathDB" id="TriTrypDB:Lsey_0018_0470"/>
<keyword evidence="1" id="KW-0472">Membrane</keyword>
<organism evidence="2 3">
    <name type="scientific">Leptomonas seymouri</name>
    <dbReference type="NCBI Taxonomy" id="5684"/>
    <lineage>
        <taxon>Eukaryota</taxon>
        <taxon>Discoba</taxon>
        <taxon>Euglenozoa</taxon>
        <taxon>Kinetoplastea</taxon>
        <taxon>Metakinetoplastina</taxon>
        <taxon>Trypanosomatida</taxon>
        <taxon>Trypanosomatidae</taxon>
        <taxon>Leishmaniinae</taxon>
        <taxon>Leptomonas</taxon>
    </lineage>
</organism>
<dbReference type="OrthoDB" id="270258at2759"/>
<keyword evidence="3" id="KW-1185">Reference proteome</keyword>
<evidence type="ECO:0000313" key="3">
    <source>
        <dbReference type="Proteomes" id="UP000038009"/>
    </source>
</evidence>
<dbReference type="AlphaFoldDB" id="A0A0N0P8M8"/>
<dbReference type="Proteomes" id="UP000038009">
    <property type="component" value="Unassembled WGS sequence"/>
</dbReference>
<feature type="transmembrane region" description="Helical" evidence="1">
    <location>
        <begin position="237"/>
        <end position="262"/>
    </location>
</feature>
<feature type="transmembrane region" description="Helical" evidence="1">
    <location>
        <begin position="554"/>
        <end position="573"/>
    </location>
</feature>
<feature type="transmembrane region" description="Helical" evidence="1">
    <location>
        <begin position="628"/>
        <end position="646"/>
    </location>
</feature>
<sequence>MDFFKRTTSLDSIGVAYEEGEFHSPSEATIQRNSPELRVSTTAFPAPRDSVRIDGNFSETSTTADTRTYSSSYPITASSLHMQHLRQQSGDFTFTGQPRAVVRFRSCITANDAHGGAVRTDSCEDGERGVELPLQTGPFSADILCVILLYVDVSTHADIVQLGCVSHFWRYYVNLAPHWTYFRRKEWRKRVDLPRYVRRIVSKTKIVTRDDYIKERMKVEDYKKKEHLIGTVKHIRWVLATGIMVGVMATANFVVAYFLGFLRTALRSDVNLGITGFVLLAVMSVLEVFMVVFPLAGSSISNSKPNTMRILAWGLLLLVCSMVLGTISTLAFTRVQAAGHVLDGPSVDFTSSAPCKRYVTKNRPSFALLPASLSDLRWRPITFDESESVLEPYCLLAADKPLICYVLLFFDVNYSSAVFQNASALAQGKDVGTTTAAGFNPLSSGPQSGGLWCHSSSRPQILAVTEVTYQEIKVARDSLYPSPDDWLVAARRPTALSNISYRCSSDINRQKTESPPKSTELWYADNAAWEWNYIPLVTTRTELRRTFHQVHDHFLLYAYTCHIIAGVLWLVMLTAQMLFKTAANVVLGVATAATLLCLNPITMIISGILCANVSDSAFMCDAHSGGSLIGGGFGLTFLVLSIYVSVRD</sequence>
<comment type="caution">
    <text evidence="2">The sequence shown here is derived from an EMBL/GenBank/DDBJ whole genome shotgun (WGS) entry which is preliminary data.</text>
</comment>
<evidence type="ECO:0000256" key="1">
    <source>
        <dbReference type="SAM" id="Phobius"/>
    </source>
</evidence>
<evidence type="ECO:0008006" key="4">
    <source>
        <dbReference type="Google" id="ProtNLM"/>
    </source>
</evidence>
<keyword evidence="1" id="KW-0812">Transmembrane</keyword>
<reference evidence="2 3" key="1">
    <citation type="journal article" date="2015" name="PLoS Pathog.">
        <title>Leptomonas seymouri: Adaptations to the Dixenous Life Cycle Analyzed by Genome Sequencing, Transcriptome Profiling and Co-infection with Leishmania donovani.</title>
        <authorList>
            <person name="Kraeva N."/>
            <person name="Butenko A."/>
            <person name="Hlavacova J."/>
            <person name="Kostygov A."/>
            <person name="Myskova J."/>
            <person name="Grybchuk D."/>
            <person name="Lestinova T."/>
            <person name="Votypka J."/>
            <person name="Volf P."/>
            <person name="Opperdoes F."/>
            <person name="Flegontov P."/>
            <person name="Lukes J."/>
            <person name="Yurchenko V."/>
        </authorList>
    </citation>
    <scope>NUCLEOTIDE SEQUENCE [LARGE SCALE GENOMIC DNA]</scope>
    <source>
        <strain evidence="2 3">ATCC 30220</strain>
    </source>
</reference>
<feature type="transmembrane region" description="Helical" evidence="1">
    <location>
        <begin position="310"/>
        <end position="332"/>
    </location>
</feature>
<dbReference type="SUPFAM" id="SSF81383">
    <property type="entry name" value="F-box domain"/>
    <property type="match status" value="1"/>
</dbReference>
<proteinExistence type="predicted"/>
<dbReference type="InterPro" id="IPR036047">
    <property type="entry name" value="F-box-like_dom_sf"/>
</dbReference>
<feature type="transmembrane region" description="Helical" evidence="1">
    <location>
        <begin position="274"/>
        <end position="298"/>
    </location>
</feature>
<protein>
    <recommendedName>
        <fullName evidence="4">F-box domain-containing protein</fullName>
    </recommendedName>
</protein>
<gene>
    <name evidence="2" type="ORF">ABL78_1210</name>
</gene>
<name>A0A0N0P8M8_LEPSE</name>